<comment type="caution">
    <text evidence="1">The sequence shown here is derived from an EMBL/GenBank/DDBJ whole genome shotgun (WGS) entry which is preliminary data.</text>
</comment>
<proteinExistence type="predicted"/>
<evidence type="ECO:0000313" key="1">
    <source>
        <dbReference type="EMBL" id="KAA6333606.1"/>
    </source>
</evidence>
<sequence>MLTHAFYLYLFAVEGESCFGIKFKRPYAERGFVNV</sequence>
<dbReference type="AlphaFoldDB" id="A0A5J4RHH8"/>
<feature type="non-terminal residue" evidence="1">
    <location>
        <position position="35"/>
    </location>
</feature>
<dbReference type="EMBL" id="SNRY01001093">
    <property type="protein sequence ID" value="KAA6333606.1"/>
    <property type="molecule type" value="Genomic_DNA"/>
</dbReference>
<protein>
    <submittedName>
        <fullName evidence="1">Uncharacterized protein</fullName>
    </submittedName>
</protein>
<accession>A0A5J4RHH8</accession>
<organism evidence="1">
    <name type="scientific">termite gut metagenome</name>
    <dbReference type="NCBI Taxonomy" id="433724"/>
    <lineage>
        <taxon>unclassified sequences</taxon>
        <taxon>metagenomes</taxon>
        <taxon>organismal metagenomes</taxon>
    </lineage>
</organism>
<gene>
    <name evidence="1" type="ORF">EZS27_018004</name>
</gene>
<reference evidence="1" key="1">
    <citation type="submission" date="2019-03" db="EMBL/GenBank/DDBJ databases">
        <title>Single cell metagenomics reveals metabolic interactions within the superorganism composed of flagellate Streblomastix strix and complex community of Bacteroidetes bacteria on its surface.</title>
        <authorList>
            <person name="Treitli S.C."/>
            <person name="Kolisko M."/>
            <person name="Husnik F."/>
            <person name="Keeling P."/>
            <person name="Hampl V."/>
        </authorList>
    </citation>
    <scope>NUCLEOTIDE SEQUENCE</scope>
    <source>
        <strain evidence="1">STM</strain>
    </source>
</reference>
<name>A0A5J4RHH8_9ZZZZ</name>